<keyword evidence="1" id="KW-0472">Membrane</keyword>
<gene>
    <name evidence="2" type="ORF">EAT49_00390</name>
</gene>
<evidence type="ECO:0000313" key="2">
    <source>
        <dbReference type="EMBL" id="ROU03905.1"/>
    </source>
</evidence>
<organism evidence="2 3">
    <name type="scientific">Histidinibacterium lentulum</name>
    <dbReference type="NCBI Taxonomy" id="2480588"/>
    <lineage>
        <taxon>Bacteria</taxon>
        <taxon>Pseudomonadati</taxon>
        <taxon>Pseudomonadota</taxon>
        <taxon>Alphaproteobacteria</taxon>
        <taxon>Rhodobacterales</taxon>
        <taxon>Paracoccaceae</taxon>
        <taxon>Histidinibacterium</taxon>
    </lineage>
</organism>
<evidence type="ECO:0000313" key="3">
    <source>
        <dbReference type="Proteomes" id="UP000268016"/>
    </source>
</evidence>
<reference evidence="2 3" key="1">
    <citation type="submission" date="2018-10" db="EMBL/GenBank/DDBJ databases">
        <title>Histidinibacterium lentulum gen. nov., sp. nov., a marine bacterium from the culture broth of Picochlorum sp. 122.</title>
        <authorList>
            <person name="Wang G."/>
        </authorList>
    </citation>
    <scope>NUCLEOTIDE SEQUENCE [LARGE SCALE GENOMIC DNA]</scope>
    <source>
        <strain evidence="2 3">B17</strain>
    </source>
</reference>
<comment type="caution">
    <text evidence="2">The sequence shown here is derived from an EMBL/GenBank/DDBJ whole genome shotgun (WGS) entry which is preliminary data.</text>
</comment>
<dbReference type="AlphaFoldDB" id="A0A3N2R8Z4"/>
<evidence type="ECO:0000256" key="1">
    <source>
        <dbReference type="SAM" id="Phobius"/>
    </source>
</evidence>
<dbReference type="Proteomes" id="UP000268016">
    <property type="component" value="Unassembled WGS sequence"/>
</dbReference>
<name>A0A3N2R8Z4_9RHOB</name>
<keyword evidence="1" id="KW-1133">Transmembrane helix</keyword>
<protein>
    <submittedName>
        <fullName evidence="2">Uncharacterized protein</fullName>
    </submittedName>
</protein>
<proteinExistence type="predicted"/>
<keyword evidence="3" id="KW-1185">Reference proteome</keyword>
<sequence>MARMVLDQPAGAGTAVMARRGENGRPMDSLMNVIVFGGTALLFAGLIWQTRQRARARERGREALSALADRRGLRFDLVGDRRGERQQMRLSDPAGAFSLTISPAAPSKKGRGDGGGTVLHMQEPSFPGGLAIYSPDLHRDLPQALSTFSGALDSNLARRVLSRFLDADIAEGLGELQAFPPPGGITMSVLANVDPHPWFDAAAIARVVAEDPVARTGGRVQRIVILRRSGLDLRLTRAVTTPEELEAFLDAGLALRADLLQKAAG</sequence>
<dbReference type="EMBL" id="RDRB01000001">
    <property type="protein sequence ID" value="ROU03905.1"/>
    <property type="molecule type" value="Genomic_DNA"/>
</dbReference>
<keyword evidence="1" id="KW-0812">Transmembrane</keyword>
<feature type="transmembrane region" description="Helical" evidence="1">
    <location>
        <begin position="29"/>
        <end position="48"/>
    </location>
</feature>
<accession>A0A3N2R8Z4</accession>